<dbReference type="InterPro" id="IPR027379">
    <property type="entry name" value="CLS_N"/>
</dbReference>
<name>A0A7Y9XMS4_9GAMM</name>
<reference evidence="8 9" key="1">
    <citation type="submission" date="2020-07" db="EMBL/GenBank/DDBJ databases">
        <title>Genomic analyses of the natural microbiome of Caenorhabditis elegans.</title>
        <authorList>
            <person name="Samuel B."/>
        </authorList>
    </citation>
    <scope>NUCLEOTIDE SEQUENCE [LARGE SCALE GENOMIC DNA]</scope>
    <source>
        <strain evidence="8 9">BIGb0408</strain>
    </source>
</reference>
<keyword evidence="3 6" id="KW-0812">Transmembrane</keyword>
<evidence type="ECO:0000256" key="6">
    <source>
        <dbReference type="SAM" id="Phobius"/>
    </source>
</evidence>
<feature type="transmembrane region" description="Helical" evidence="6">
    <location>
        <begin position="39"/>
        <end position="58"/>
    </location>
</feature>
<feature type="transmembrane region" description="Helical" evidence="6">
    <location>
        <begin position="6"/>
        <end position="27"/>
    </location>
</feature>
<evidence type="ECO:0000256" key="4">
    <source>
        <dbReference type="ARBA" id="ARBA00022989"/>
    </source>
</evidence>
<keyword evidence="4 6" id="KW-1133">Transmembrane helix</keyword>
<proteinExistence type="predicted"/>
<evidence type="ECO:0000256" key="3">
    <source>
        <dbReference type="ARBA" id="ARBA00022692"/>
    </source>
</evidence>
<comment type="caution">
    <text evidence="8">The sequence shown here is derived from an EMBL/GenBank/DDBJ whole genome shotgun (WGS) entry which is preliminary data.</text>
</comment>
<sequence length="74" mass="8217">MGETYWYFIIGSAVVIAFIDLVAVMNLWQSDKSPATKWLWTLIIICLPVIGLIIWGAVGPRGMPKPPTSPEQSK</sequence>
<evidence type="ECO:0000256" key="5">
    <source>
        <dbReference type="ARBA" id="ARBA00023136"/>
    </source>
</evidence>
<organism evidence="8 9">
    <name type="scientific">Phytopseudomonas flavescens</name>
    <dbReference type="NCBI Taxonomy" id="29435"/>
    <lineage>
        <taxon>Bacteria</taxon>
        <taxon>Pseudomonadati</taxon>
        <taxon>Pseudomonadota</taxon>
        <taxon>Gammaproteobacteria</taxon>
        <taxon>Pseudomonadales</taxon>
        <taxon>Pseudomonadaceae</taxon>
        <taxon>Phytopseudomonas</taxon>
    </lineage>
</organism>
<dbReference type="GO" id="GO:0005886">
    <property type="term" value="C:plasma membrane"/>
    <property type="evidence" value="ECO:0007669"/>
    <property type="project" value="UniProtKB-SubCell"/>
</dbReference>
<dbReference type="Proteomes" id="UP000578688">
    <property type="component" value="Unassembled WGS sequence"/>
</dbReference>
<keyword evidence="5 6" id="KW-0472">Membrane</keyword>
<evidence type="ECO:0000259" key="7">
    <source>
        <dbReference type="Pfam" id="PF13396"/>
    </source>
</evidence>
<protein>
    <submittedName>
        <fullName evidence="8">Putative membrane protein</fullName>
    </submittedName>
</protein>
<comment type="subcellular location">
    <subcellularLocation>
        <location evidence="1">Cell membrane</location>
        <topology evidence="1">Multi-pass membrane protein</topology>
    </subcellularLocation>
</comment>
<dbReference type="RefSeq" id="WP_179538279.1">
    <property type="nucleotide sequence ID" value="NZ_JACBYV010000001.1"/>
</dbReference>
<dbReference type="EMBL" id="JACBYV010000001">
    <property type="protein sequence ID" value="NYH73019.1"/>
    <property type="molecule type" value="Genomic_DNA"/>
</dbReference>
<evidence type="ECO:0000313" key="8">
    <source>
        <dbReference type="EMBL" id="NYH73019.1"/>
    </source>
</evidence>
<gene>
    <name evidence="8" type="ORF">FHR27_001629</name>
</gene>
<dbReference type="Pfam" id="PF13396">
    <property type="entry name" value="PLDc_N"/>
    <property type="match status" value="1"/>
</dbReference>
<keyword evidence="9" id="KW-1185">Reference proteome</keyword>
<evidence type="ECO:0000256" key="1">
    <source>
        <dbReference type="ARBA" id="ARBA00004651"/>
    </source>
</evidence>
<evidence type="ECO:0000313" key="9">
    <source>
        <dbReference type="Proteomes" id="UP000578688"/>
    </source>
</evidence>
<evidence type="ECO:0000256" key="2">
    <source>
        <dbReference type="ARBA" id="ARBA00022475"/>
    </source>
</evidence>
<keyword evidence="2" id="KW-1003">Cell membrane</keyword>
<feature type="domain" description="Cardiolipin synthase N-terminal" evidence="7">
    <location>
        <begin position="15"/>
        <end position="59"/>
    </location>
</feature>
<accession>A0A7Y9XMS4</accession>
<dbReference type="AlphaFoldDB" id="A0A7Y9XMS4"/>